<keyword evidence="2" id="KW-1185">Reference proteome</keyword>
<gene>
    <name evidence="1" type="ORF">C3L33_02621</name>
</gene>
<organism evidence="1 2">
    <name type="scientific">Rhododendron williamsianum</name>
    <dbReference type="NCBI Taxonomy" id="262921"/>
    <lineage>
        <taxon>Eukaryota</taxon>
        <taxon>Viridiplantae</taxon>
        <taxon>Streptophyta</taxon>
        <taxon>Embryophyta</taxon>
        <taxon>Tracheophyta</taxon>
        <taxon>Spermatophyta</taxon>
        <taxon>Magnoliopsida</taxon>
        <taxon>eudicotyledons</taxon>
        <taxon>Gunneridae</taxon>
        <taxon>Pentapetalae</taxon>
        <taxon>asterids</taxon>
        <taxon>Ericales</taxon>
        <taxon>Ericaceae</taxon>
        <taxon>Ericoideae</taxon>
        <taxon>Rhodoreae</taxon>
        <taxon>Rhododendron</taxon>
    </lineage>
</organism>
<proteinExistence type="predicted"/>
<dbReference type="AlphaFoldDB" id="A0A6A4M4H8"/>
<feature type="non-terminal residue" evidence="1">
    <location>
        <position position="1"/>
    </location>
</feature>
<dbReference type="EMBL" id="QEFC01000256">
    <property type="protein sequence ID" value="KAE9465475.1"/>
    <property type="molecule type" value="Genomic_DNA"/>
</dbReference>
<evidence type="ECO:0000313" key="2">
    <source>
        <dbReference type="Proteomes" id="UP000428333"/>
    </source>
</evidence>
<dbReference type="OrthoDB" id="270728at2759"/>
<protein>
    <submittedName>
        <fullName evidence="1">Uncharacterized protein</fullName>
    </submittedName>
</protein>
<comment type="caution">
    <text evidence="1">The sequence shown here is derived from an EMBL/GenBank/DDBJ whole genome shotgun (WGS) entry which is preliminary data.</text>
</comment>
<dbReference type="Proteomes" id="UP000428333">
    <property type="component" value="Linkage Group LG02"/>
</dbReference>
<reference evidence="1 2" key="1">
    <citation type="journal article" date="2019" name="Genome Biol. Evol.">
        <title>The Rhododendron genome and chromosomal organization provide insight into shared whole-genome duplications across the heath family (Ericaceae).</title>
        <authorList>
            <person name="Soza V.L."/>
            <person name="Lindsley D."/>
            <person name="Waalkes A."/>
            <person name="Ramage E."/>
            <person name="Patwardhan R.P."/>
            <person name="Burton J.N."/>
            <person name="Adey A."/>
            <person name="Kumar A."/>
            <person name="Qiu R."/>
            <person name="Shendure J."/>
            <person name="Hall B."/>
        </authorList>
    </citation>
    <scope>NUCLEOTIDE SEQUENCE [LARGE SCALE GENOMIC DNA]</scope>
    <source>
        <strain evidence="1">RSF 1966-606</strain>
    </source>
</reference>
<evidence type="ECO:0000313" key="1">
    <source>
        <dbReference type="EMBL" id="KAE9465475.1"/>
    </source>
</evidence>
<sequence>MNAPWEEVVRVEVFLNSNNCAISFACGNTHSFFLFYATQVETAQPLSKLGLDFPDLSIGCYRESRYGSLVISFRGKDSAMMPQSGFGASTPHFPSTVRVSVQA</sequence>
<accession>A0A6A4M4H8</accession>
<name>A0A6A4M4H8_9ERIC</name>